<keyword evidence="3" id="KW-1185">Reference proteome</keyword>
<dbReference type="PROSITE" id="PS50279">
    <property type="entry name" value="BPTI_KUNITZ_2"/>
    <property type="match status" value="1"/>
</dbReference>
<feature type="domain" description="BPTI/Kunitz inhibitor" evidence="2">
    <location>
        <begin position="921"/>
        <end position="975"/>
    </location>
</feature>
<feature type="region of interest" description="Disordered" evidence="1">
    <location>
        <begin position="1"/>
        <end position="42"/>
    </location>
</feature>
<feature type="region of interest" description="Disordered" evidence="1">
    <location>
        <begin position="1122"/>
        <end position="1166"/>
    </location>
</feature>
<feature type="region of interest" description="Disordered" evidence="1">
    <location>
        <begin position="518"/>
        <end position="606"/>
    </location>
</feature>
<dbReference type="Pfam" id="PF00014">
    <property type="entry name" value="Kunitz_BPTI"/>
    <property type="match status" value="1"/>
</dbReference>
<dbReference type="InterPro" id="IPR036880">
    <property type="entry name" value="Kunitz_BPTI_sf"/>
</dbReference>
<feature type="region of interest" description="Disordered" evidence="1">
    <location>
        <begin position="703"/>
        <end position="738"/>
    </location>
</feature>
<accession>A0A1I8FH92</accession>
<evidence type="ECO:0000313" key="4">
    <source>
        <dbReference type="WBParaSite" id="maker-unitig_33889-snap-gene-0.2-mRNA-1"/>
    </source>
</evidence>
<dbReference type="SMART" id="SM00131">
    <property type="entry name" value="KU"/>
    <property type="match status" value="1"/>
</dbReference>
<evidence type="ECO:0000259" key="2">
    <source>
        <dbReference type="PROSITE" id="PS50279"/>
    </source>
</evidence>
<feature type="compositionally biased region" description="Basic residues" evidence="1">
    <location>
        <begin position="576"/>
        <end position="606"/>
    </location>
</feature>
<dbReference type="Proteomes" id="UP000095280">
    <property type="component" value="Unplaced"/>
</dbReference>
<dbReference type="InterPro" id="IPR002223">
    <property type="entry name" value="Kunitz_BPTI"/>
</dbReference>
<evidence type="ECO:0000256" key="1">
    <source>
        <dbReference type="SAM" id="MobiDB-lite"/>
    </source>
</evidence>
<feature type="compositionally biased region" description="Low complexity" evidence="1">
    <location>
        <begin position="85"/>
        <end position="100"/>
    </location>
</feature>
<feature type="region of interest" description="Disordered" evidence="1">
    <location>
        <begin position="1184"/>
        <end position="1204"/>
    </location>
</feature>
<dbReference type="WBParaSite" id="maker-unitig_33889-snap-gene-0.2-mRNA-1">
    <property type="protein sequence ID" value="maker-unitig_33889-snap-gene-0.2-mRNA-1"/>
    <property type="gene ID" value="maker-unitig_33889-snap-gene-0.2"/>
</dbReference>
<sequence>MQGSSTDQNRTTSSELSSDENMKPQRRSQVSHPAAPRMRSDMLQQQREIIGLKGNAGFLLRGVIRLQLLLKFIARRDSDDDRPFSASAGSTAASRTPARAPGKRRRGERGPAAVAGAGLIPRPVGTAGGAAAVGATRRPVYRDVPVRAGPRPCCCGRAHVTEPGSSMWLLRLLLALLLAGLRLRRCVFPSLLAACCWPFAPCACFANRLLRLLPGCGTCATALTDYNSGAVKNTLLLRHWLELMALRAGRRSGTRGLKASLQSWTPPTPPQPACFLPVLPTRAETPDSVSPRSPADGTASEPTGCRRGHRSQSGSHSAFVAAASKAKPGRNCRYNLAALARCELQVISAEQPCPQQHGPARRPAYSQCREHRPRTSTDPTSPVRMDSTICCRADRPAISAEEQEMLCDDICMLCESCLKNSNGRSQPGVQLDMSPGSQRWQKLPCLCRGPLPARQLPGDGLLRLQRLAGRRPPDAPPELPGLLHRPARHPAARPPHLRPPGLHVLLPPPVCPCCSSPPSSPPSAFGRLTPNPVNITPDRSGRRHPAGVRCVRNLAAARPLRVRHRPAGRPTADQRRRQRRRRRRRLQQQRTRRRPLRRGGNGHRRTAAVAHCNPTTIILAPCRPCRRPPRIQQLPEPKAELSQPPAWLSSPAVELCADPLGKHQGPSRTRNAARPLVRRAALFTACLIISAGGSRAWFLAPDEAETPPSHQPTAATAADATPTANTAADAGKVQEASPEHRRIVEQNLLRLAQSTQAPEPDHVTKAYWPADQLPAWLPHQVRQQFELDNQESVRQRIGAKNATTQAAFEHVTRDYWRICPPAAQAGRGRAGHRNRRYMMRLAGIEESPCPRTTLATLQPTTERAAVAASEVRVASRRIESAELRQPQPSTEPRDAAANAAADASNEADIDCEVVGAAAAKCRQQLDWRNQPKCSSSRSKWTFDLVEMKCKWFAHYGCQLDNGNIFNSLTECQNYCVRASLTRCQVQKVHLYQSRCFLLEDAECRDRVMRNYSYILDIEMRRIIAENDVLLKCQPPVARCINTAPELAIQALSPRQPTYAAHLRPTASCPRTAASAPIKPCPPRPRCKFMVNFGCSRNQNYFNSLADCYNSCGLQRILNPERTSATSRISGRDGQMATQTTHATKSSMAKVARGGPDGEVGSPAAADPRLDVDADWTEIGAAGHRRCGGDAATGGGRGGRASSGGEVHSCKYLAPAAVSAAASLGPRSLTSLSSTRRLAYSVSMATVATAVDALEEGGSAPMRLRLPRNGGRPPRWLEREIRAMTATASAAARCCCGPAREEQLEEAPPQPDRTGALAELRLLMSATGGRLVAGGAGGG</sequence>
<proteinExistence type="predicted"/>
<protein>
    <submittedName>
        <fullName evidence="4">BPTI/Kunitz inhibitor domain-containing protein</fullName>
    </submittedName>
</protein>
<feature type="region of interest" description="Disordered" evidence="1">
    <location>
        <begin position="283"/>
        <end position="320"/>
    </location>
</feature>
<feature type="compositionally biased region" description="Polar residues" evidence="1">
    <location>
        <begin position="1"/>
        <end position="16"/>
    </location>
</feature>
<feature type="compositionally biased region" description="Gly residues" evidence="1">
    <location>
        <begin position="1190"/>
        <end position="1201"/>
    </location>
</feature>
<dbReference type="Gene3D" id="4.10.410.10">
    <property type="entry name" value="Pancreatic trypsin inhibitor Kunitz domain"/>
    <property type="match status" value="1"/>
</dbReference>
<reference evidence="4" key="1">
    <citation type="submission" date="2016-11" db="UniProtKB">
        <authorList>
            <consortium name="WormBaseParasite"/>
        </authorList>
    </citation>
    <scope>IDENTIFICATION</scope>
</reference>
<feature type="compositionally biased region" description="Polar residues" evidence="1">
    <location>
        <begin position="1135"/>
        <end position="1146"/>
    </location>
</feature>
<name>A0A1I8FH92_9PLAT</name>
<feature type="region of interest" description="Disordered" evidence="1">
    <location>
        <begin position="80"/>
        <end position="111"/>
    </location>
</feature>
<organism evidence="3 4">
    <name type="scientific">Macrostomum lignano</name>
    <dbReference type="NCBI Taxonomy" id="282301"/>
    <lineage>
        <taxon>Eukaryota</taxon>
        <taxon>Metazoa</taxon>
        <taxon>Spiralia</taxon>
        <taxon>Lophotrochozoa</taxon>
        <taxon>Platyhelminthes</taxon>
        <taxon>Rhabditophora</taxon>
        <taxon>Macrostomorpha</taxon>
        <taxon>Macrostomida</taxon>
        <taxon>Macrostomidae</taxon>
        <taxon>Macrostomum</taxon>
    </lineage>
</organism>
<evidence type="ECO:0000313" key="3">
    <source>
        <dbReference type="Proteomes" id="UP000095280"/>
    </source>
</evidence>
<feature type="region of interest" description="Disordered" evidence="1">
    <location>
        <begin position="877"/>
        <end position="899"/>
    </location>
</feature>
<feature type="compositionally biased region" description="Low complexity" evidence="1">
    <location>
        <begin position="712"/>
        <end position="730"/>
    </location>
</feature>
<dbReference type="SUPFAM" id="SSF57362">
    <property type="entry name" value="BPTI-like"/>
    <property type="match status" value="1"/>
</dbReference>
<dbReference type="GO" id="GO:0004867">
    <property type="term" value="F:serine-type endopeptidase inhibitor activity"/>
    <property type="evidence" value="ECO:0007669"/>
    <property type="project" value="InterPro"/>
</dbReference>
<feature type="region of interest" description="Disordered" evidence="1">
    <location>
        <begin position="352"/>
        <end position="383"/>
    </location>
</feature>